<dbReference type="EMBL" id="HBUE01335695">
    <property type="protein sequence ID" value="CAG6595750.1"/>
    <property type="molecule type" value="Transcribed_RNA"/>
</dbReference>
<dbReference type="EMBL" id="HBUE01228928">
    <property type="protein sequence ID" value="CAG6543624.1"/>
    <property type="molecule type" value="Transcribed_RNA"/>
</dbReference>
<dbReference type="EMBL" id="HBUE01032740">
    <property type="protein sequence ID" value="CAG6457387.1"/>
    <property type="molecule type" value="Transcribed_RNA"/>
</dbReference>
<dbReference type="AlphaFoldDB" id="A0A8D8AMV1"/>
<evidence type="ECO:0000313" key="1">
    <source>
        <dbReference type="EMBL" id="CAG6457387.1"/>
    </source>
</evidence>
<dbReference type="EMBL" id="HBUE01032735">
    <property type="protein sequence ID" value="CAG6457379.1"/>
    <property type="molecule type" value="Transcribed_RNA"/>
</dbReference>
<dbReference type="EMBL" id="HBUE01032736">
    <property type="protein sequence ID" value="CAG6457383.1"/>
    <property type="molecule type" value="Transcribed_RNA"/>
</dbReference>
<organism evidence="1">
    <name type="scientific">Culex pipiens</name>
    <name type="common">House mosquito</name>
    <dbReference type="NCBI Taxonomy" id="7175"/>
    <lineage>
        <taxon>Eukaryota</taxon>
        <taxon>Metazoa</taxon>
        <taxon>Ecdysozoa</taxon>
        <taxon>Arthropoda</taxon>
        <taxon>Hexapoda</taxon>
        <taxon>Insecta</taxon>
        <taxon>Pterygota</taxon>
        <taxon>Neoptera</taxon>
        <taxon>Endopterygota</taxon>
        <taxon>Diptera</taxon>
        <taxon>Nematocera</taxon>
        <taxon>Culicoidea</taxon>
        <taxon>Culicidae</taxon>
        <taxon>Culicinae</taxon>
        <taxon>Culicini</taxon>
        <taxon>Culex</taxon>
        <taxon>Culex</taxon>
    </lineage>
</organism>
<name>A0A8D8AMV1_CULPI</name>
<proteinExistence type="predicted"/>
<dbReference type="EMBL" id="HBUE01335694">
    <property type="protein sequence ID" value="CAG6595746.1"/>
    <property type="molecule type" value="Transcribed_RNA"/>
</dbReference>
<sequence length="123" mass="13990">MFPNEMPVKVLRTEDLLHVVTKRIRDTAVYPARIRRHVLPYQLHHALYSLSLSWGGASNFEESVTFGLLGMDYAKMFRKVLVQKPLADVAAVRIADDVATEAATPFVQHDKLANHWFVGFAIR</sequence>
<protein>
    <submittedName>
        <fullName evidence="1">(northern house mosquito) hypothetical protein</fullName>
    </submittedName>
</protein>
<accession>A0A8D8AMV1</accession>
<dbReference type="EMBL" id="HBUE01228927">
    <property type="protein sequence ID" value="CAG6543620.1"/>
    <property type="molecule type" value="Transcribed_RNA"/>
</dbReference>
<reference evidence="1" key="1">
    <citation type="submission" date="2021-05" db="EMBL/GenBank/DDBJ databases">
        <authorList>
            <person name="Alioto T."/>
            <person name="Alioto T."/>
            <person name="Gomez Garrido J."/>
        </authorList>
    </citation>
    <scope>NUCLEOTIDE SEQUENCE</scope>
</reference>
<dbReference type="EMBL" id="HBUE01032734">
    <property type="protein sequence ID" value="CAG6457375.1"/>
    <property type="molecule type" value="Transcribed_RNA"/>
</dbReference>